<name>A0A4D7DXC7_9HYPH</name>
<dbReference type="EMBL" id="CP072167">
    <property type="protein sequence ID" value="QYA08281.1"/>
    <property type="molecule type" value="Genomic_DNA"/>
</dbReference>
<dbReference type="EMBL" id="CP039691">
    <property type="protein sequence ID" value="QCI98832.1"/>
    <property type="molecule type" value="Genomic_DNA"/>
</dbReference>
<dbReference type="AlphaFoldDB" id="A0A4D7DXC7"/>
<dbReference type="STRING" id="1367849.GCA_000518585_04265"/>
<accession>A0A4D7DXC7</accession>
<dbReference type="Proteomes" id="UP000298545">
    <property type="component" value="Chromosome circular"/>
</dbReference>
<sequence length="270" mass="29925">MSSVQTLKKANAGSFGRSIEKSDNPKKSEKERGKSLIERLDALHDAFKARRKAHRKAVYSDIVSAVEIGLALKADKNEWKLFCDGSWQKTKPPKPHQIEHAVRFAIKFMVGPGKKAQQKASFYYNAVASAVEEGITGKKLKKLMMTEGLKKLSTANSEKKKLEKQLAEDDKKEKKEATRTTAVTKESKKSNPLIANKSGDSSRQKEMKSAKFDVNAVLRFTNIKKSLMAHKVGSELWMKATLAALGPPLELHVHKVGTAKPKAKESAPDL</sequence>
<gene>
    <name evidence="2" type="ORF">CFBP5473_13565</name>
    <name evidence="3" type="ORF">J5285_06170</name>
</gene>
<proteinExistence type="predicted"/>
<evidence type="ECO:0000313" key="2">
    <source>
        <dbReference type="EMBL" id="QCI98832.1"/>
    </source>
</evidence>
<evidence type="ECO:0000256" key="1">
    <source>
        <dbReference type="SAM" id="MobiDB-lite"/>
    </source>
</evidence>
<dbReference type="RefSeq" id="WP_027676796.1">
    <property type="nucleotide sequence ID" value="NZ_CP039691.1"/>
</dbReference>
<feature type="compositionally biased region" description="Basic and acidic residues" evidence="1">
    <location>
        <begin position="18"/>
        <end position="35"/>
    </location>
</feature>
<evidence type="ECO:0000313" key="4">
    <source>
        <dbReference type="Proteomes" id="UP000298545"/>
    </source>
</evidence>
<dbReference type="KEGG" id="alf:CFBP5473_13565"/>
<dbReference type="Proteomes" id="UP000826513">
    <property type="component" value="Chromosome 1"/>
</dbReference>
<evidence type="ECO:0008006" key="6">
    <source>
        <dbReference type="Google" id="ProtNLM"/>
    </source>
</evidence>
<feature type="region of interest" description="Disordered" evidence="1">
    <location>
        <begin position="155"/>
        <end position="208"/>
    </location>
</feature>
<reference evidence="3 5" key="2">
    <citation type="submission" date="2021-03" db="EMBL/GenBank/DDBJ databases">
        <title>Rapid diversification of plasmids in a genus of pathogenic and nitrogen fixing bacteria.</title>
        <authorList>
            <person name="Weisberg A.J."/>
            <person name="Miller M."/>
            <person name="Ream W."/>
            <person name="Grunwald N.J."/>
            <person name="Chang J.H."/>
        </authorList>
    </citation>
    <scope>NUCLEOTIDE SEQUENCE [LARGE SCALE GENOMIC DNA]</scope>
    <source>
        <strain evidence="3 5">AF3.44</strain>
    </source>
</reference>
<keyword evidence="5" id="KW-1185">Reference proteome</keyword>
<organism evidence="2 4">
    <name type="scientific">Agrobacterium larrymoorei</name>
    <dbReference type="NCBI Taxonomy" id="160699"/>
    <lineage>
        <taxon>Bacteria</taxon>
        <taxon>Pseudomonadati</taxon>
        <taxon>Pseudomonadota</taxon>
        <taxon>Alphaproteobacteria</taxon>
        <taxon>Hyphomicrobiales</taxon>
        <taxon>Rhizobiaceae</taxon>
        <taxon>Rhizobium/Agrobacterium group</taxon>
        <taxon>Agrobacterium</taxon>
    </lineage>
</organism>
<protein>
    <recommendedName>
        <fullName evidence="6">DUF3102 domain-containing protein</fullName>
    </recommendedName>
</protein>
<dbReference type="OrthoDB" id="10003016at2"/>
<feature type="region of interest" description="Disordered" evidence="1">
    <location>
        <begin position="1"/>
        <end position="35"/>
    </location>
</feature>
<reference evidence="2 4" key="1">
    <citation type="submission" date="2019-04" db="EMBL/GenBank/DDBJ databases">
        <title>Complete genome sequence of Agrobacterium larrymoorei CFBP5473.</title>
        <authorList>
            <person name="Haryono M."/>
            <person name="Chou L."/>
            <person name="Lin Y.-C."/>
            <person name="Lai E.-M."/>
            <person name="Kuo C.-H."/>
        </authorList>
    </citation>
    <scope>NUCLEOTIDE SEQUENCE [LARGE SCALE GENOMIC DNA]</scope>
    <source>
        <strain evidence="2 4">CFBP5473</strain>
    </source>
</reference>
<feature type="compositionally biased region" description="Basic and acidic residues" evidence="1">
    <location>
        <begin position="157"/>
        <end position="178"/>
    </location>
</feature>
<evidence type="ECO:0000313" key="5">
    <source>
        <dbReference type="Proteomes" id="UP000826513"/>
    </source>
</evidence>
<evidence type="ECO:0000313" key="3">
    <source>
        <dbReference type="EMBL" id="QYA08281.1"/>
    </source>
</evidence>